<comment type="cofactor">
    <cofactor evidence="15">
        <name>Ca(2+)</name>
        <dbReference type="ChEBI" id="CHEBI:29108"/>
    </cofactor>
    <text evidence="15">Binds 1 Ca(2+) ion per monomer. In the dimeric form the Ca(2+) is bound by different amino acids with binding of each Ca(2+) shared with ligands coming from each monomer. The Ca(2+) ion may have a role in catalysis.</text>
</comment>
<gene>
    <name evidence="16" type="ORF">WQE_31731</name>
</gene>
<proteinExistence type="inferred from homology"/>
<evidence type="ECO:0000256" key="1">
    <source>
        <dbReference type="ARBA" id="ARBA00000111"/>
    </source>
</evidence>
<keyword evidence="9 15" id="KW-0378">Hydrolase</keyword>
<name>A0ABN0FE86_9BURK</name>
<evidence type="ECO:0000313" key="16">
    <source>
        <dbReference type="EMBL" id="EIM96918.1"/>
    </source>
</evidence>
<dbReference type="Proteomes" id="UP000004980">
    <property type="component" value="Unassembled WGS sequence"/>
</dbReference>
<keyword evidence="6" id="KW-0812">Transmembrane</keyword>
<dbReference type="CDD" id="cd00541">
    <property type="entry name" value="OMPLA"/>
    <property type="match status" value="1"/>
</dbReference>
<evidence type="ECO:0000256" key="7">
    <source>
        <dbReference type="ARBA" id="ARBA00022723"/>
    </source>
</evidence>
<comment type="catalytic activity">
    <reaction evidence="1 15">
        <text>a 1,2-diacyl-sn-glycero-3-phosphocholine + H2O = a 2-acyl-sn-glycero-3-phosphocholine + a fatty acid + H(+)</text>
        <dbReference type="Rhea" id="RHEA:18689"/>
        <dbReference type="ChEBI" id="CHEBI:15377"/>
        <dbReference type="ChEBI" id="CHEBI:15378"/>
        <dbReference type="ChEBI" id="CHEBI:28868"/>
        <dbReference type="ChEBI" id="CHEBI:57643"/>
        <dbReference type="ChEBI" id="CHEBI:57875"/>
        <dbReference type="EC" id="3.1.1.32"/>
    </reaction>
</comment>
<evidence type="ECO:0000256" key="6">
    <source>
        <dbReference type="ARBA" id="ARBA00022692"/>
    </source>
</evidence>
<keyword evidence="14 15" id="KW-0998">Cell outer membrane</keyword>
<comment type="similarity">
    <text evidence="3 15">Belongs to the phospholipase A1 family.</text>
</comment>
<keyword evidence="12 15" id="KW-0443">Lipid metabolism</keyword>
<dbReference type="EC" id="3.1.1.32" evidence="15"/>
<keyword evidence="8" id="KW-0732">Signal</keyword>
<comment type="subunit">
    <text evidence="4 15">Homodimer; dimerization is reversible, and the dimeric form is the active one.</text>
</comment>
<evidence type="ECO:0000256" key="13">
    <source>
        <dbReference type="ARBA" id="ARBA00023136"/>
    </source>
</evidence>
<organism evidence="16 17">
    <name type="scientific">Paraburkholderia hospita</name>
    <dbReference type="NCBI Taxonomy" id="169430"/>
    <lineage>
        <taxon>Bacteria</taxon>
        <taxon>Pseudomonadati</taxon>
        <taxon>Pseudomonadota</taxon>
        <taxon>Betaproteobacteria</taxon>
        <taxon>Burkholderiales</taxon>
        <taxon>Burkholderiaceae</taxon>
        <taxon>Paraburkholderia</taxon>
    </lineage>
</organism>
<keyword evidence="13" id="KW-0472">Membrane</keyword>
<keyword evidence="10 15" id="KW-0106">Calcium</keyword>
<evidence type="ECO:0000256" key="4">
    <source>
        <dbReference type="ARBA" id="ARBA00011702"/>
    </source>
</evidence>
<evidence type="ECO:0000256" key="9">
    <source>
        <dbReference type="ARBA" id="ARBA00022801"/>
    </source>
</evidence>
<dbReference type="EC" id="3.1.1.4" evidence="15"/>
<dbReference type="Gene3D" id="2.40.230.10">
    <property type="entry name" value="Phospholipase A1"/>
    <property type="match status" value="1"/>
</dbReference>
<protein>
    <recommendedName>
        <fullName evidence="15">Phospholipase A1</fullName>
        <ecNumber evidence="15">3.1.1.32</ecNumber>
        <ecNumber evidence="15">3.1.1.4</ecNumber>
    </recommendedName>
    <alternativeName>
        <fullName evidence="15">Phosphatidylcholine 1-acylhydrolase</fullName>
    </alternativeName>
</protein>
<keyword evidence="17" id="KW-1185">Reference proteome</keyword>
<keyword evidence="5" id="KW-1134">Transmembrane beta strand</keyword>
<dbReference type="InterPro" id="IPR003187">
    <property type="entry name" value="PLipase_A1"/>
</dbReference>
<evidence type="ECO:0000256" key="2">
    <source>
        <dbReference type="ARBA" id="ARBA00001604"/>
    </source>
</evidence>
<keyword evidence="7 15" id="KW-0479">Metal-binding</keyword>
<keyword evidence="11 15" id="KW-0442">Lipid degradation</keyword>
<evidence type="ECO:0000256" key="10">
    <source>
        <dbReference type="ARBA" id="ARBA00022837"/>
    </source>
</evidence>
<evidence type="ECO:0000256" key="8">
    <source>
        <dbReference type="ARBA" id="ARBA00022729"/>
    </source>
</evidence>
<evidence type="ECO:0000256" key="5">
    <source>
        <dbReference type="ARBA" id="ARBA00022452"/>
    </source>
</evidence>
<dbReference type="InterPro" id="IPR036541">
    <property type="entry name" value="PLipase_A1_sf"/>
</dbReference>
<dbReference type="SUPFAM" id="SSF56931">
    <property type="entry name" value="Outer membrane phospholipase A (OMPLA)"/>
    <property type="match status" value="1"/>
</dbReference>
<comment type="function">
    <text evidence="15">Hydrolysis of phosphatidylcholine with phospholipase A2 (EC 3.1.1.4) and phospholipase A1 (EC 3.1.1.32) activities.</text>
</comment>
<comment type="catalytic activity">
    <reaction evidence="2 15">
        <text>a 1,2-diacyl-sn-glycero-3-phosphocholine + H2O = a 1-acyl-sn-glycero-3-phosphocholine + a fatty acid + H(+)</text>
        <dbReference type="Rhea" id="RHEA:15801"/>
        <dbReference type="ChEBI" id="CHEBI:15377"/>
        <dbReference type="ChEBI" id="CHEBI:15378"/>
        <dbReference type="ChEBI" id="CHEBI:28868"/>
        <dbReference type="ChEBI" id="CHEBI:57643"/>
        <dbReference type="ChEBI" id="CHEBI:58168"/>
        <dbReference type="EC" id="3.1.1.4"/>
    </reaction>
</comment>
<evidence type="ECO:0000313" key="17">
    <source>
        <dbReference type="Proteomes" id="UP000004980"/>
    </source>
</evidence>
<accession>A0ABN0FE86</accession>
<evidence type="ECO:0000256" key="11">
    <source>
        <dbReference type="ARBA" id="ARBA00022963"/>
    </source>
</evidence>
<reference evidence="16 17" key="1">
    <citation type="journal article" date="2012" name="J. Bacteriol.">
        <title>Draft Genome Sequence of the Soil Bacterium Burkholderia terrae Strain BS001, Which Interacts with Fungal Surface Structures.</title>
        <authorList>
            <person name="Nazir R."/>
            <person name="Hansen M.A."/>
            <person name="Sorensen S."/>
            <person name="van Elsas J.D."/>
        </authorList>
    </citation>
    <scope>NUCLEOTIDE SEQUENCE [LARGE SCALE GENOMIC DNA]</scope>
    <source>
        <strain evidence="16 17">BS001</strain>
    </source>
</reference>
<evidence type="ECO:0000256" key="3">
    <source>
        <dbReference type="ARBA" id="ARBA00010525"/>
    </source>
</evidence>
<dbReference type="Pfam" id="PF02253">
    <property type="entry name" value="PLA1"/>
    <property type="match status" value="1"/>
</dbReference>
<sequence>MKYVADAYREVQCKAMHTKLVARRVVAGSAACTIVPGTGCMKFAADKPPTSNNKGRPLMPLNALSCRFASLACPSPSCLPSWLHHSITRIVRIRFALFVSIAASLGLTAPCVHATTSMLAPLREAAFDEPMSITLLYSADDNAPLDLTLPATIRVTLTNGDIAPQPLELTREPGVSDALHLSPGQFRKVRYSAPWPVWARGEVRIDPVGFDASPTLVAINRGPREGKIVQAERAEMQAATPAQTASAAAAVTPASSTEVASPAADALMSAGRAALSRISYYEPMYFAAGHNGDTNARLQLSFKYWLLLPDDLRSKRFLDNLYFAYTQMSIWDLSAESRPFHDTSYMPQLFYYIPDTGVRSEWFTRMGIAAGIGHESNGLAGDDSRSLNTVFVRPTWEFGDLNSTHLEVSPKVYFYLGTSNNPDIADYRGYVDLLIKYGSPDGWQLATTLRKGTKHWYGSVDTQLTYPLAKLLGSSAWGGYLWVGYFNGYGEDLLDYNKRQHWMARIGYSIAR</sequence>
<dbReference type="PRINTS" id="PR01486">
    <property type="entry name" value="PHPHLIPASEA1"/>
</dbReference>
<dbReference type="EMBL" id="AKAU01000176">
    <property type="protein sequence ID" value="EIM96918.1"/>
    <property type="molecule type" value="Genomic_DNA"/>
</dbReference>
<comment type="subcellular location">
    <subcellularLocation>
        <location evidence="15">Cell outer membrane</location>
        <topology evidence="15">Multi-pass membrane protein</topology>
    </subcellularLocation>
    <text evidence="15">One of the very few enzymes located there.</text>
</comment>
<evidence type="ECO:0000256" key="15">
    <source>
        <dbReference type="RuleBase" id="RU366027"/>
    </source>
</evidence>
<evidence type="ECO:0000256" key="12">
    <source>
        <dbReference type="ARBA" id="ARBA00023098"/>
    </source>
</evidence>
<comment type="caution">
    <text evidence="16">The sequence shown here is derived from an EMBL/GenBank/DDBJ whole genome shotgun (WGS) entry which is preliminary data.</text>
</comment>
<dbReference type="PANTHER" id="PTHR40457:SF1">
    <property type="entry name" value="PHOSPHOLIPASE A1"/>
    <property type="match status" value="1"/>
</dbReference>
<dbReference type="PANTHER" id="PTHR40457">
    <property type="entry name" value="PHOSPHOLIPASE A1"/>
    <property type="match status" value="1"/>
</dbReference>
<evidence type="ECO:0000256" key="14">
    <source>
        <dbReference type="ARBA" id="ARBA00023237"/>
    </source>
</evidence>